<accession>A0A109LHP1</accession>
<protein>
    <submittedName>
        <fullName evidence="1">Uncharacterized protein</fullName>
    </submittedName>
</protein>
<name>A0A109LHP1_PSEFL</name>
<dbReference type="AlphaFoldDB" id="A0A109LHP1"/>
<dbReference type="EMBL" id="LCYA01000067">
    <property type="protein sequence ID" value="KWV87664.1"/>
    <property type="molecule type" value="Genomic_DNA"/>
</dbReference>
<evidence type="ECO:0000313" key="1">
    <source>
        <dbReference type="EMBL" id="KWV87664.1"/>
    </source>
</evidence>
<reference evidence="1 2" key="1">
    <citation type="submission" date="2015-05" db="EMBL/GenBank/DDBJ databases">
        <title>A genomic and transcriptomic approach to investigate the blue pigment phenotype in Pseudomonas fluorescens.</title>
        <authorList>
            <person name="Andreani N.A."/>
            <person name="Cardazzo B."/>
        </authorList>
    </citation>
    <scope>NUCLEOTIDE SEQUENCE [LARGE SCALE GENOMIC DNA]</scope>
    <source>
        <strain evidence="1 2">Ps_22</strain>
    </source>
</reference>
<gene>
    <name evidence="1" type="ORF">PFLmoz3_02601</name>
</gene>
<evidence type="ECO:0000313" key="2">
    <source>
        <dbReference type="Proteomes" id="UP000061348"/>
    </source>
</evidence>
<organism evidence="1 2">
    <name type="scientific">Pseudomonas fluorescens</name>
    <dbReference type="NCBI Taxonomy" id="294"/>
    <lineage>
        <taxon>Bacteria</taxon>
        <taxon>Pseudomonadati</taxon>
        <taxon>Pseudomonadota</taxon>
        <taxon>Gammaproteobacteria</taxon>
        <taxon>Pseudomonadales</taxon>
        <taxon>Pseudomonadaceae</taxon>
        <taxon>Pseudomonas</taxon>
    </lineage>
</organism>
<dbReference type="Proteomes" id="UP000061348">
    <property type="component" value="Unassembled WGS sequence"/>
</dbReference>
<sequence>MFEQCFAGRRQFIALGVLYEQRRAEAFLDGVDMPRHSGMRGFQALSGGEQAATALQLEKKPQVIPVEHIASRAWANRRCLKTHSGWVKTNIFKTKTNN</sequence>
<proteinExistence type="predicted"/>
<comment type="caution">
    <text evidence="1">The sequence shown here is derived from an EMBL/GenBank/DDBJ whole genome shotgun (WGS) entry which is preliminary data.</text>
</comment>